<proteinExistence type="predicted"/>
<gene>
    <name evidence="2" type="ORF">M9458_036612</name>
</gene>
<comment type="caution">
    <text evidence="2">The sequence shown here is derived from an EMBL/GenBank/DDBJ whole genome shotgun (WGS) entry which is preliminary data.</text>
</comment>
<dbReference type="InterPro" id="IPR052055">
    <property type="entry name" value="Hepadnavirus_pol/RT"/>
</dbReference>
<evidence type="ECO:0000313" key="3">
    <source>
        <dbReference type="Proteomes" id="UP001529510"/>
    </source>
</evidence>
<accession>A0ABD0P3J6</accession>
<dbReference type="PANTHER" id="PTHR33050:SF7">
    <property type="entry name" value="RIBONUCLEASE H"/>
    <property type="match status" value="1"/>
</dbReference>
<organism evidence="2 3">
    <name type="scientific">Cirrhinus mrigala</name>
    <name type="common">Mrigala</name>
    <dbReference type="NCBI Taxonomy" id="683832"/>
    <lineage>
        <taxon>Eukaryota</taxon>
        <taxon>Metazoa</taxon>
        <taxon>Chordata</taxon>
        <taxon>Craniata</taxon>
        <taxon>Vertebrata</taxon>
        <taxon>Euteleostomi</taxon>
        <taxon>Actinopterygii</taxon>
        <taxon>Neopterygii</taxon>
        <taxon>Teleostei</taxon>
        <taxon>Ostariophysi</taxon>
        <taxon>Cypriniformes</taxon>
        <taxon>Cyprinidae</taxon>
        <taxon>Labeoninae</taxon>
        <taxon>Labeonini</taxon>
        <taxon>Cirrhinus</taxon>
    </lineage>
</organism>
<dbReference type="EMBL" id="JAMKFB020000018">
    <property type="protein sequence ID" value="KAL0168390.1"/>
    <property type="molecule type" value="Genomic_DNA"/>
</dbReference>
<dbReference type="PANTHER" id="PTHR33050">
    <property type="entry name" value="REVERSE TRANSCRIPTASE DOMAIN-CONTAINING PROTEIN"/>
    <property type="match status" value="1"/>
</dbReference>
<dbReference type="CDD" id="cd09275">
    <property type="entry name" value="RNase_HI_RT_DIRS1"/>
    <property type="match status" value="1"/>
</dbReference>
<feature type="non-terminal residue" evidence="2">
    <location>
        <position position="1"/>
    </location>
</feature>
<keyword evidence="3" id="KW-1185">Reference proteome</keyword>
<evidence type="ECO:0000313" key="2">
    <source>
        <dbReference type="EMBL" id="KAL0168390.1"/>
    </source>
</evidence>
<dbReference type="AlphaFoldDB" id="A0ABD0P3J6"/>
<reference evidence="2 3" key="1">
    <citation type="submission" date="2024-05" db="EMBL/GenBank/DDBJ databases">
        <title>Genome sequencing and assembly of Indian major carp, Cirrhinus mrigala (Hamilton, 1822).</title>
        <authorList>
            <person name="Mohindra V."/>
            <person name="Chowdhury L.M."/>
            <person name="Lal K."/>
            <person name="Jena J.K."/>
        </authorList>
    </citation>
    <scope>NUCLEOTIDE SEQUENCE [LARGE SCALE GENOMIC DNA]</scope>
    <source>
        <strain evidence="2">CM1030</strain>
        <tissue evidence="2">Blood</tissue>
    </source>
</reference>
<feature type="region of interest" description="Disordered" evidence="1">
    <location>
        <begin position="246"/>
        <end position="278"/>
    </location>
</feature>
<sequence length="379" mass="41691">LDYTGTFPDDSVINGFSQTRDQMSMKVLQRMPGLMAVASSMIPLGLLHMRPLQFWLKACVPSHAWCLGRLSVKVDHHCIKAVSPWTTSRLFQTGVRLGLTSRRKVVTTDASNSGWGALLEGYLAFGSGSLLEQCLHINSLEMLAVSLALKNFLPALKGHHGLAPVRQYACGSLHQSSRRPQKELLSLKAVHVPGRLNLGVDMLSRGNVAPGECVLHSQTVPKIWELNLLFSAARCSGPQLAQRSPLRIYPDSRADSPGHREDQGDRMLTPSSGPPLEEPDLVSRADAAYSAVEPWSIPLRRDLLSQAKGMIWHPRPELWSLHVWCLNGSSTPFRAQVVTLLVLPVAEEYICFNSQSSSLFALEAAKKDCRSQSNDFPTG</sequence>
<feature type="compositionally biased region" description="Basic and acidic residues" evidence="1">
    <location>
        <begin position="250"/>
        <end position="265"/>
    </location>
</feature>
<evidence type="ECO:0000256" key="1">
    <source>
        <dbReference type="SAM" id="MobiDB-lite"/>
    </source>
</evidence>
<dbReference type="Proteomes" id="UP001529510">
    <property type="component" value="Unassembled WGS sequence"/>
</dbReference>
<protein>
    <submittedName>
        <fullName evidence="2">Uncharacterized protein</fullName>
    </submittedName>
</protein>
<name>A0ABD0P3J6_CIRMR</name>